<organism evidence="2 3">
    <name type="scientific">Mucuna pruriens</name>
    <name type="common">Velvet bean</name>
    <name type="synonym">Dolichos pruriens</name>
    <dbReference type="NCBI Taxonomy" id="157652"/>
    <lineage>
        <taxon>Eukaryota</taxon>
        <taxon>Viridiplantae</taxon>
        <taxon>Streptophyta</taxon>
        <taxon>Embryophyta</taxon>
        <taxon>Tracheophyta</taxon>
        <taxon>Spermatophyta</taxon>
        <taxon>Magnoliopsida</taxon>
        <taxon>eudicotyledons</taxon>
        <taxon>Gunneridae</taxon>
        <taxon>Pentapetalae</taxon>
        <taxon>rosids</taxon>
        <taxon>fabids</taxon>
        <taxon>Fabales</taxon>
        <taxon>Fabaceae</taxon>
        <taxon>Papilionoideae</taxon>
        <taxon>50 kb inversion clade</taxon>
        <taxon>NPAAA clade</taxon>
        <taxon>indigoferoid/millettioid clade</taxon>
        <taxon>Phaseoleae</taxon>
        <taxon>Mucuna</taxon>
    </lineage>
</organism>
<feature type="compositionally biased region" description="Basic and acidic residues" evidence="1">
    <location>
        <begin position="1"/>
        <end position="25"/>
    </location>
</feature>
<dbReference type="Proteomes" id="UP000257109">
    <property type="component" value="Unassembled WGS sequence"/>
</dbReference>
<evidence type="ECO:0000313" key="2">
    <source>
        <dbReference type="EMBL" id="RDY07835.1"/>
    </source>
</evidence>
<feature type="compositionally biased region" description="Polar residues" evidence="1">
    <location>
        <begin position="26"/>
        <end position="37"/>
    </location>
</feature>
<keyword evidence="3" id="KW-1185">Reference proteome</keyword>
<feature type="region of interest" description="Disordered" evidence="1">
    <location>
        <begin position="1"/>
        <end position="64"/>
    </location>
</feature>
<dbReference type="EMBL" id="QJKJ01001390">
    <property type="protein sequence ID" value="RDY07835.1"/>
    <property type="molecule type" value="Genomic_DNA"/>
</dbReference>
<dbReference type="AlphaFoldDB" id="A0A371HYG7"/>
<comment type="caution">
    <text evidence="2">The sequence shown here is derived from an EMBL/GenBank/DDBJ whole genome shotgun (WGS) entry which is preliminary data.</text>
</comment>
<gene>
    <name evidence="2" type="ORF">CR513_08001</name>
</gene>
<evidence type="ECO:0000313" key="3">
    <source>
        <dbReference type="Proteomes" id="UP000257109"/>
    </source>
</evidence>
<proteinExistence type="predicted"/>
<protein>
    <submittedName>
        <fullName evidence="2">Uncharacterized protein</fullName>
    </submittedName>
</protein>
<feature type="non-terminal residue" evidence="2">
    <location>
        <position position="1"/>
    </location>
</feature>
<sequence>MDSYRRNLKENPEEKKREEQNRNDKSASLPTITSEQVGTVIGEGEIVSEKGESTVSAGGSPLLDLSTGDTLKSAEERHKHVPIQRIPNESCTAEHPLLRIPKKAESTNAGVGVSAEELSGVELGEIAVAGLPAPRGELPGVGFVGGEAVPALEDLLAGVVVPRSLRGVADPCSVGIVAGDVAAVVYLECGKGMGCGRGGFELGEKDEDGSEAEK</sequence>
<reference evidence="2" key="1">
    <citation type="submission" date="2018-05" db="EMBL/GenBank/DDBJ databases">
        <title>Draft genome of Mucuna pruriens seed.</title>
        <authorList>
            <person name="Nnadi N.E."/>
            <person name="Vos R."/>
            <person name="Hasami M.H."/>
            <person name="Devisetty U.K."/>
            <person name="Aguiy J.C."/>
        </authorList>
    </citation>
    <scope>NUCLEOTIDE SEQUENCE [LARGE SCALE GENOMIC DNA]</scope>
    <source>
        <strain evidence="2">JCA_2017</strain>
    </source>
</reference>
<accession>A0A371HYG7</accession>
<evidence type="ECO:0000256" key="1">
    <source>
        <dbReference type="SAM" id="MobiDB-lite"/>
    </source>
</evidence>
<name>A0A371HYG7_MUCPR</name>